<dbReference type="PROSITE" id="PS51257">
    <property type="entry name" value="PROKAR_LIPOPROTEIN"/>
    <property type="match status" value="1"/>
</dbReference>
<dbReference type="EMBL" id="JAEMHM010000021">
    <property type="protein sequence ID" value="MBJ6727222.1"/>
    <property type="molecule type" value="Genomic_DNA"/>
</dbReference>
<gene>
    <name evidence="2" type="ORF">JFN93_21130</name>
</gene>
<dbReference type="AlphaFoldDB" id="A0A8J7S7Y1"/>
<keyword evidence="1" id="KW-0732">Signal</keyword>
<dbReference type="RefSeq" id="WP_199386135.1">
    <property type="nucleotide sequence ID" value="NZ_JAEMHM010000021.1"/>
</dbReference>
<evidence type="ECO:0000313" key="2">
    <source>
        <dbReference type="EMBL" id="MBJ6727222.1"/>
    </source>
</evidence>
<sequence>MWSVARIIRFIFALAAAALLASCATGAAPSRMVPNAMDAPRADAASPLYQRIVVTQVGGGEETNPLMVSKVGNRELADALRGALERFDYLAGPDRRADFALEAFLVDLKQPQGAYTLIVDSHIRYKLLSIKDRSVLLDDVITGSAKGTLNDALVGSTRLRMTTEASIRANIAEFLSRLPRLEISGK</sequence>
<proteinExistence type="predicted"/>
<feature type="chain" id="PRO_5035244452" description="Lipoprotein" evidence="1">
    <location>
        <begin position="28"/>
        <end position="186"/>
    </location>
</feature>
<comment type="caution">
    <text evidence="2">The sequence shown here is derived from an EMBL/GenBank/DDBJ whole genome shotgun (WGS) entry which is preliminary data.</text>
</comment>
<keyword evidence="3" id="KW-1185">Reference proteome</keyword>
<accession>A0A8J7S7Y1</accession>
<name>A0A8J7S7Y1_9BACT</name>
<feature type="signal peptide" evidence="1">
    <location>
        <begin position="1"/>
        <end position="27"/>
    </location>
</feature>
<reference evidence="2" key="1">
    <citation type="submission" date="2020-12" db="EMBL/GenBank/DDBJ databases">
        <title>Geomonas sp. Red875, isolated from river sediment.</title>
        <authorList>
            <person name="Xu Z."/>
            <person name="Zhang Z."/>
            <person name="Masuda Y."/>
            <person name="Itoh H."/>
            <person name="Senoo K."/>
        </authorList>
    </citation>
    <scope>NUCLEOTIDE SEQUENCE</scope>
    <source>
        <strain evidence="2">Red875</strain>
    </source>
</reference>
<evidence type="ECO:0000256" key="1">
    <source>
        <dbReference type="SAM" id="SignalP"/>
    </source>
</evidence>
<organism evidence="2 3">
    <name type="scientific">Geomesophilobacter sediminis</name>
    <dbReference type="NCBI Taxonomy" id="2798584"/>
    <lineage>
        <taxon>Bacteria</taxon>
        <taxon>Pseudomonadati</taxon>
        <taxon>Thermodesulfobacteriota</taxon>
        <taxon>Desulfuromonadia</taxon>
        <taxon>Geobacterales</taxon>
        <taxon>Geobacteraceae</taxon>
        <taxon>Geomesophilobacter</taxon>
    </lineage>
</organism>
<evidence type="ECO:0000313" key="3">
    <source>
        <dbReference type="Proteomes" id="UP000636888"/>
    </source>
</evidence>
<protein>
    <recommendedName>
        <fullName evidence="4">Lipoprotein</fullName>
    </recommendedName>
</protein>
<evidence type="ECO:0008006" key="4">
    <source>
        <dbReference type="Google" id="ProtNLM"/>
    </source>
</evidence>
<dbReference type="Proteomes" id="UP000636888">
    <property type="component" value="Unassembled WGS sequence"/>
</dbReference>